<name>A0AAU9EVZ9_9BACT</name>
<protein>
    <recommendedName>
        <fullName evidence="1">Microcin J25-processing protein McjB C-terminal domain-containing protein</fullName>
    </recommendedName>
</protein>
<feature type="domain" description="Microcin J25-processing protein McjB C-terminal" evidence="1">
    <location>
        <begin position="47"/>
        <end position="150"/>
    </location>
</feature>
<reference evidence="3" key="1">
    <citation type="journal article" date="2023" name="Arch. Microbiol.">
        <title>Desulfoferula mesophilus gen. nov. sp. nov., a mesophilic sulfate-reducing bacterium isolated from a brackish lake sediment.</title>
        <authorList>
            <person name="Watanabe T."/>
            <person name="Yabe T."/>
            <person name="Tsuji J.M."/>
            <person name="Fukui M."/>
        </authorList>
    </citation>
    <scope>NUCLEOTIDE SEQUENCE [LARGE SCALE GENOMIC DNA]</scope>
    <source>
        <strain evidence="3">12FAK</strain>
    </source>
</reference>
<dbReference type="NCBIfam" id="NF033537">
    <property type="entry name" value="lasso_biosyn_B2"/>
    <property type="match status" value="1"/>
</dbReference>
<dbReference type="Proteomes" id="UP001366166">
    <property type="component" value="Chromosome"/>
</dbReference>
<gene>
    <name evidence="2" type="ORF">FAK_09690</name>
</gene>
<sequence length="174" mass="19882">MPEEPAPPIESRLVLLRGAWRVPVIALRLGLDSLSLFLLRTPVPAMLRRRLERPAGAAFHPPTVEERRQLGRLWRLCTLCLNYLFFSSRPCLRRCLYLFAWCRQKGIQANLVIGVAKQGQDLQGHSWIELAGEPLFEDIQGLKRYRPMITADTRGGLDFHSQPEMDHPIALTDC</sequence>
<proteinExistence type="predicted"/>
<dbReference type="KEGG" id="dmp:FAK_09690"/>
<evidence type="ECO:0000313" key="3">
    <source>
        <dbReference type="Proteomes" id="UP001366166"/>
    </source>
</evidence>
<keyword evidence="3" id="KW-1185">Reference proteome</keyword>
<evidence type="ECO:0000259" key="1">
    <source>
        <dbReference type="Pfam" id="PF13471"/>
    </source>
</evidence>
<dbReference type="EMBL" id="AP028679">
    <property type="protein sequence ID" value="BEQ13903.1"/>
    <property type="molecule type" value="Genomic_DNA"/>
</dbReference>
<dbReference type="InterPro" id="IPR053521">
    <property type="entry name" value="McjB-like"/>
</dbReference>
<accession>A0AAU9EVZ9</accession>
<organism evidence="2 3">
    <name type="scientific">Desulfoferula mesophila</name>
    <dbReference type="NCBI Taxonomy" id="3058419"/>
    <lineage>
        <taxon>Bacteria</taxon>
        <taxon>Pseudomonadati</taxon>
        <taxon>Thermodesulfobacteriota</taxon>
        <taxon>Desulfarculia</taxon>
        <taxon>Desulfarculales</taxon>
        <taxon>Desulfarculaceae</taxon>
        <taxon>Desulfoferula</taxon>
    </lineage>
</organism>
<dbReference type="RefSeq" id="WP_338605634.1">
    <property type="nucleotide sequence ID" value="NZ_AP028679.1"/>
</dbReference>
<dbReference type="Pfam" id="PF13471">
    <property type="entry name" value="Transglut_core3"/>
    <property type="match status" value="1"/>
</dbReference>
<evidence type="ECO:0000313" key="2">
    <source>
        <dbReference type="EMBL" id="BEQ13903.1"/>
    </source>
</evidence>
<dbReference type="AlphaFoldDB" id="A0AAU9EVZ9"/>
<dbReference type="InterPro" id="IPR032708">
    <property type="entry name" value="McjB_C"/>
</dbReference>